<organism evidence="2 3">
    <name type="scientific">Cercophora samala</name>
    <dbReference type="NCBI Taxonomy" id="330535"/>
    <lineage>
        <taxon>Eukaryota</taxon>
        <taxon>Fungi</taxon>
        <taxon>Dikarya</taxon>
        <taxon>Ascomycota</taxon>
        <taxon>Pezizomycotina</taxon>
        <taxon>Sordariomycetes</taxon>
        <taxon>Sordariomycetidae</taxon>
        <taxon>Sordariales</taxon>
        <taxon>Lasiosphaeriaceae</taxon>
        <taxon>Cercophora</taxon>
    </lineage>
</organism>
<dbReference type="EMBL" id="JAULSY010000019">
    <property type="protein sequence ID" value="KAK0671656.1"/>
    <property type="molecule type" value="Genomic_DNA"/>
</dbReference>
<evidence type="ECO:0000313" key="3">
    <source>
        <dbReference type="Proteomes" id="UP001174997"/>
    </source>
</evidence>
<dbReference type="AlphaFoldDB" id="A0AA39ZII0"/>
<feature type="signal peptide" evidence="1">
    <location>
        <begin position="1"/>
        <end position="19"/>
    </location>
</feature>
<keyword evidence="1" id="KW-0732">Signal</keyword>
<accession>A0AA39ZII0</accession>
<protein>
    <submittedName>
        <fullName evidence="2">Uncharacterized protein</fullName>
    </submittedName>
</protein>
<evidence type="ECO:0000313" key="2">
    <source>
        <dbReference type="EMBL" id="KAK0671656.1"/>
    </source>
</evidence>
<reference evidence="2" key="1">
    <citation type="submission" date="2023-06" db="EMBL/GenBank/DDBJ databases">
        <title>Genome-scale phylogeny and comparative genomics of the fungal order Sordariales.</title>
        <authorList>
            <consortium name="Lawrence Berkeley National Laboratory"/>
            <person name="Hensen N."/>
            <person name="Bonometti L."/>
            <person name="Westerberg I."/>
            <person name="Brannstrom I.O."/>
            <person name="Guillou S."/>
            <person name="Cros-Aarteil S."/>
            <person name="Calhoun S."/>
            <person name="Haridas S."/>
            <person name="Kuo A."/>
            <person name="Mondo S."/>
            <person name="Pangilinan J."/>
            <person name="Riley R."/>
            <person name="Labutti K."/>
            <person name="Andreopoulos B."/>
            <person name="Lipzen A."/>
            <person name="Chen C."/>
            <person name="Yanf M."/>
            <person name="Daum C."/>
            <person name="Ng V."/>
            <person name="Clum A."/>
            <person name="Steindorff A."/>
            <person name="Ohm R."/>
            <person name="Martin F."/>
            <person name="Silar P."/>
            <person name="Natvig D."/>
            <person name="Lalanne C."/>
            <person name="Gautier V."/>
            <person name="Ament-Velasquez S.L."/>
            <person name="Kruys A."/>
            <person name="Hutchinson M.I."/>
            <person name="Powell A.J."/>
            <person name="Barry K."/>
            <person name="Miller A.N."/>
            <person name="Grigoriev I.V."/>
            <person name="Debuchy R."/>
            <person name="Gladieux P."/>
            <person name="Thoren M.H."/>
            <person name="Johannesson H."/>
        </authorList>
    </citation>
    <scope>NUCLEOTIDE SEQUENCE</scope>
    <source>
        <strain evidence="2">CBS 307.81</strain>
    </source>
</reference>
<sequence>MQFRTALLTLLALTTSTLALPAPAPEAELQAVKREPEPAPEPAPRCLMMRGCYKKVRATTTNPFHVKYTDPKV</sequence>
<dbReference type="Proteomes" id="UP001174997">
    <property type="component" value="Unassembled WGS sequence"/>
</dbReference>
<comment type="caution">
    <text evidence="2">The sequence shown here is derived from an EMBL/GenBank/DDBJ whole genome shotgun (WGS) entry which is preliminary data.</text>
</comment>
<gene>
    <name evidence="2" type="ORF">QBC41DRAFT_300345</name>
</gene>
<name>A0AA39ZII0_9PEZI</name>
<proteinExistence type="predicted"/>
<keyword evidence="3" id="KW-1185">Reference proteome</keyword>
<evidence type="ECO:0000256" key="1">
    <source>
        <dbReference type="SAM" id="SignalP"/>
    </source>
</evidence>
<feature type="chain" id="PRO_5041284623" evidence="1">
    <location>
        <begin position="20"/>
        <end position="73"/>
    </location>
</feature>